<dbReference type="InterPro" id="IPR020846">
    <property type="entry name" value="MFS_dom"/>
</dbReference>
<evidence type="ECO:0000256" key="1">
    <source>
        <dbReference type="ARBA" id="ARBA00004651"/>
    </source>
</evidence>
<evidence type="ECO:0000256" key="3">
    <source>
        <dbReference type="ARBA" id="ARBA00022448"/>
    </source>
</evidence>
<dbReference type="Proteomes" id="UP000029914">
    <property type="component" value="Chromosome"/>
</dbReference>
<feature type="transmembrane region" description="Helical" evidence="8">
    <location>
        <begin position="372"/>
        <end position="390"/>
    </location>
</feature>
<feature type="transmembrane region" description="Helical" evidence="8">
    <location>
        <begin position="88"/>
        <end position="112"/>
    </location>
</feature>
<dbReference type="PANTHER" id="PTHR42718">
    <property type="entry name" value="MAJOR FACILITATOR SUPERFAMILY MULTIDRUG TRANSPORTER MFSC"/>
    <property type="match status" value="1"/>
</dbReference>
<feature type="transmembrane region" description="Helical" evidence="8">
    <location>
        <begin position="305"/>
        <end position="328"/>
    </location>
</feature>
<dbReference type="KEGG" id="cdo:CDOO_12200"/>
<feature type="transmembrane region" description="Helical" evidence="8">
    <location>
        <begin position="147"/>
        <end position="171"/>
    </location>
</feature>
<dbReference type="Gene3D" id="1.20.1250.20">
    <property type="entry name" value="MFS general substrate transporter like domains"/>
    <property type="match status" value="1"/>
</dbReference>
<dbReference type="GO" id="GO:0022857">
    <property type="term" value="F:transmembrane transporter activity"/>
    <property type="evidence" value="ECO:0007669"/>
    <property type="project" value="InterPro"/>
</dbReference>
<feature type="transmembrane region" description="Helical" evidence="8">
    <location>
        <begin position="61"/>
        <end position="81"/>
    </location>
</feature>
<dbReference type="InterPro" id="IPR036259">
    <property type="entry name" value="MFS_trans_sf"/>
</dbReference>
<keyword evidence="5 8" id="KW-0812">Transmembrane</keyword>
<feature type="transmembrane region" description="Helical" evidence="8">
    <location>
        <begin position="118"/>
        <end position="135"/>
    </location>
</feature>
<keyword evidence="3" id="KW-0813">Transport</keyword>
<feature type="transmembrane region" description="Helical" evidence="8">
    <location>
        <begin position="240"/>
        <end position="259"/>
    </location>
</feature>
<evidence type="ECO:0000256" key="7">
    <source>
        <dbReference type="ARBA" id="ARBA00023136"/>
    </source>
</evidence>
<keyword evidence="7 8" id="KW-0472">Membrane</keyword>
<evidence type="ECO:0000313" key="11">
    <source>
        <dbReference type="Proteomes" id="UP000029914"/>
    </source>
</evidence>
<feature type="transmembrane region" description="Helical" evidence="8">
    <location>
        <begin position="210"/>
        <end position="234"/>
    </location>
</feature>
<dbReference type="PRINTS" id="PR01036">
    <property type="entry name" value="TCRTETB"/>
</dbReference>
<dbReference type="EMBL" id="CP006764">
    <property type="protein sequence ID" value="AIT61932.1"/>
    <property type="molecule type" value="Genomic_DNA"/>
</dbReference>
<dbReference type="PANTHER" id="PTHR42718:SF9">
    <property type="entry name" value="MAJOR FACILITATOR SUPERFAMILY MULTIDRUG TRANSPORTER MFSC"/>
    <property type="match status" value="1"/>
</dbReference>
<sequence>MEVAMSHPVSPAPVQAAPNTALVIGVLVFTAFVMMLNETTLAVALPSIMRDFEVSAATAQWLLTGFMLTMAVIMPTTGWMLDRFSARGVFLTALTSFLIGTVVAAVSPTFAVMLGARVLQGAGTAIIMPLLMSVAMKLIEPSRRGTIMGLISVVMAVGPALGPTVAGAVLSMFGWHMIFWVMVPLVAAAGLIGLWKLPEIGERKDTPLDLPSVVLSVLAFGGLIYGLSSVGIILDGGEAATVAMAVLAVGIVGFVLFVLRQRTLVHSGRALLDLTPFTIRNFTLCLAVMFTLFGSMLGMFNLLPIYLQGSLLVTALVAGLALLPGGLLEGLLSPIAGRIFDSVGPRPLIIPGIVLIVASLFGLSTVDETTALWFVIACHIVFSGALAFVLTPLMTTALSSLPDNLYGHGSAILNTSLQLAGAAGTAILIAVYSASVEADHLAGESDAAGIADGASTAFLVAAFISVVAAIISLFVQRAETPAKD</sequence>
<comment type="similarity">
    <text evidence="2">Belongs to the major facilitator superfamily. EmrB family.</text>
</comment>
<proteinExistence type="inferred from homology"/>
<dbReference type="AlphaFoldDB" id="A0A097IIG4"/>
<protein>
    <submittedName>
        <fullName evidence="10">MFS transporter permease</fullName>
    </submittedName>
</protein>
<evidence type="ECO:0000256" key="6">
    <source>
        <dbReference type="ARBA" id="ARBA00022989"/>
    </source>
</evidence>
<evidence type="ECO:0000256" key="5">
    <source>
        <dbReference type="ARBA" id="ARBA00022692"/>
    </source>
</evidence>
<dbReference type="GO" id="GO:0005886">
    <property type="term" value="C:plasma membrane"/>
    <property type="evidence" value="ECO:0007669"/>
    <property type="project" value="UniProtKB-SubCell"/>
</dbReference>
<reference evidence="10 11" key="1">
    <citation type="submission" date="2013-09" db="EMBL/GenBank/DDBJ databases">
        <title>Complete genome sequence of Corynebacterium doosanense CAU 212(T) (=DSM 45436(T)), isolated from activated sludge.</title>
        <authorList>
            <person name="Schaffert L."/>
            <person name="Albersmeier A."/>
            <person name="Kalinowski J."/>
            <person name="Ruckert C."/>
        </authorList>
    </citation>
    <scope>NUCLEOTIDE SEQUENCE [LARGE SCALE GENOMIC DNA]</scope>
    <source>
        <strain evidence="10 11">CAU 212</strain>
    </source>
</reference>
<dbReference type="SUPFAM" id="SSF103473">
    <property type="entry name" value="MFS general substrate transporter"/>
    <property type="match status" value="1"/>
</dbReference>
<feature type="domain" description="Major facilitator superfamily (MFS) profile" evidence="9">
    <location>
        <begin position="23"/>
        <end position="480"/>
    </location>
</feature>
<dbReference type="InterPro" id="IPR004638">
    <property type="entry name" value="EmrB-like"/>
</dbReference>
<dbReference type="Pfam" id="PF07690">
    <property type="entry name" value="MFS_1"/>
    <property type="match status" value="1"/>
</dbReference>
<organism evidence="10 11">
    <name type="scientific">Corynebacterium doosanense CAU 212 = DSM 45436</name>
    <dbReference type="NCBI Taxonomy" id="558173"/>
    <lineage>
        <taxon>Bacteria</taxon>
        <taxon>Bacillati</taxon>
        <taxon>Actinomycetota</taxon>
        <taxon>Actinomycetes</taxon>
        <taxon>Mycobacteriales</taxon>
        <taxon>Corynebacteriaceae</taxon>
        <taxon>Corynebacterium</taxon>
    </lineage>
</organism>
<evidence type="ECO:0000259" key="9">
    <source>
        <dbReference type="PROSITE" id="PS50850"/>
    </source>
</evidence>
<dbReference type="NCBIfam" id="TIGR00711">
    <property type="entry name" value="efflux_EmrB"/>
    <property type="match status" value="1"/>
</dbReference>
<feature type="transmembrane region" description="Helical" evidence="8">
    <location>
        <begin position="348"/>
        <end position="366"/>
    </location>
</feature>
<evidence type="ECO:0000256" key="8">
    <source>
        <dbReference type="SAM" id="Phobius"/>
    </source>
</evidence>
<feature type="transmembrane region" description="Helical" evidence="8">
    <location>
        <begin position="21"/>
        <end position="49"/>
    </location>
</feature>
<feature type="transmembrane region" description="Helical" evidence="8">
    <location>
        <begin position="411"/>
        <end position="434"/>
    </location>
</feature>
<dbReference type="PROSITE" id="PS50850">
    <property type="entry name" value="MFS"/>
    <property type="match status" value="1"/>
</dbReference>
<dbReference type="Gene3D" id="1.20.1720.10">
    <property type="entry name" value="Multidrug resistance protein D"/>
    <property type="match status" value="1"/>
</dbReference>
<comment type="subcellular location">
    <subcellularLocation>
        <location evidence="1">Cell membrane</location>
        <topology evidence="1">Multi-pass membrane protein</topology>
    </subcellularLocation>
</comment>
<name>A0A097IIG4_9CORY</name>
<dbReference type="InterPro" id="IPR011701">
    <property type="entry name" value="MFS"/>
</dbReference>
<keyword evidence="11" id="KW-1185">Reference proteome</keyword>
<gene>
    <name evidence="10" type="ORF">CDOO_12200</name>
</gene>
<feature type="transmembrane region" description="Helical" evidence="8">
    <location>
        <begin position="454"/>
        <end position="475"/>
    </location>
</feature>
<feature type="transmembrane region" description="Helical" evidence="8">
    <location>
        <begin position="279"/>
        <end position="299"/>
    </location>
</feature>
<accession>A0A097IIG4</accession>
<dbReference type="STRING" id="558173.CDOO_12200"/>
<keyword evidence="4" id="KW-1003">Cell membrane</keyword>
<feature type="transmembrane region" description="Helical" evidence="8">
    <location>
        <begin position="177"/>
        <end position="198"/>
    </location>
</feature>
<evidence type="ECO:0000313" key="10">
    <source>
        <dbReference type="EMBL" id="AIT61932.1"/>
    </source>
</evidence>
<evidence type="ECO:0000256" key="4">
    <source>
        <dbReference type="ARBA" id="ARBA00022475"/>
    </source>
</evidence>
<dbReference type="HOGENOM" id="CLU_000960_28_0_11"/>
<dbReference type="eggNOG" id="COG2814">
    <property type="taxonomic scope" value="Bacteria"/>
</dbReference>
<evidence type="ECO:0000256" key="2">
    <source>
        <dbReference type="ARBA" id="ARBA00008537"/>
    </source>
</evidence>
<keyword evidence="6 8" id="KW-1133">Transmembrane helix</keyword>